<dbReference type="AlphaFoldDB" id="A0A0F9NT25"/>
<comment type="caution">
    <text evidence="2">The sequence shown here is derived from an EMBL/GenBank/DDBJ whole genome shotgun (WGS) entry which is preliminary data.</text>
</comment>
<gene>
    <name evidence="2" type="ORF">LCGC14_1222910</name>
</gene>
<organism evidence="2">
    <name type="scientific">marine sediment metagenome</name>
    <dbReference type="NCBI Taxonomy" id="412755"/>
    <lineage>
        <taxon>unclassified sequences</taxon>
        <taxon>metagenomes</taxon>
        <taxon>ecological metagenomes</taxon>
    </lineage>
</organism>
<dbReference type="SUPFAM" id="SSF55797">
    <property type="entry name" value="PR-1-like"/>
    <property type="match status" value="1"/>
</dbReference>
<dbReference type="InterPro" id="IPR014044">
    <property type="entry name" value="CAP_dom"/>
</dbReference>
<accession>A0A0F9NT25</accession>
<dbReference type="PROSITE" id="PS51257">
    <property type="entry name" value="PROKAR_LIPOPROTEIN"/>
    <property type="match status" value="1"/>
</dbReference>
<sequence length="194" mass="21333">MLKKIVISFSVVLAVVLMLASCSGRSISPLDISGPSGLDTNEIALAIHKYINKERESAGLNALEWNATIAGIAGSHSTDMGKSGFIENQSPSTGSLSDRYESAGFKCETWVGKVYYSGAENVYMGHTYGNTFYKNDKMVGREWLSNDEIAKRVVKSWMESARHRENILTPYFLEQGIGVSITDKDEVLATQNFC</sequence>
<evidence type="ECO:0000313" key="2">
    <source>
        <dbReference type="EMBL" id="KKM91995.1"/>
    </source>
</evidence>
<feature type="domain" description="SCP" evidence="1">
    <location>
        <begin position="50"/>
        <end position="193"/>
    </location>
</feature>
<dbReference type="CDD" id="cd05379">
    <property type="entry name" value="CAP_bacterial"/>
    <property type="match status" value="1"/>
</dbReference>
<evidence type="ECO:0000259" key="1">
    <source>
        <dbReference type="Pfam" id="PF00188"/>
    </source>
</evidence>
<reference evidence="2" key="1">
    <citation type="journal article" date="2015" name="Nature">
        <title>Complex archaea that bridge the gap between prokaryotes and eukaryotes.</title>
        <authorList>
            <person name="Spang A."/>
            <person name="Saw J.H."/>
            <person name="Jorgensen S.L."/>
            <person name="Zaremba-Niedzwiedzka K."/>
            <person name="Martijn J."/>
            <person name="Lind A.E."/>
            <person name="van Eijk R."/>
            <person name="Schleper C."/>
            <person name="Guy L."/>
            <person name="Ettema T.J."/>
        </authorList>
    </citation>
    <scope>NUCLEOTIDE SEQUENCE</scope>
</reference>
<protein>
    <recommendedName>
        <fullName evidence="1">SCP domain-containing protein</fullName>
    </recommendedName>
</protein>
<dbReference type="Pfam" id="PF00188">
    <property type="entry name" value="CAP"/>
    <property type="match status" value="1"/>
</dbReference>
<dbReference type="PANTHER" id="PTHR31157:SF1">
    <property type="entry name" value="SCP DOMAIN-CONTAINING PROTEIN"/>
    <property type="match status" value="1"/>
</dbReference>
<dbReference type="PANTHER" id="PTHR31157">
    <property type="entry name" value="SCP DOMAIN-CONTAINING PROTEIN"/>
    <property type="match status" value="1"/>
</dbReference>
<name>A0A0F9NT25_9ZZZZ</name>
<dbReference type="Gene3D" id="3.40.33.10">
    <property type="entry name" value="CAP"/>
    <property type="match status" value="1"/>
</dbReference>
<proteinExistence type="predicted"/>
<dbReference type="InterPro" id="IPR035940">
    <property type="entry name" value="CAP_sf"/>
</dbReference>
<dbReference type="EMBL" id="LAZR01006456">
    <property type="protein sequence ID" value="KKM91995.1"/>
    <property type="molecule type" value="Genomic_DNA"/>
</dbReference>